<sequence>MCLAQQTPYLLLDEPLAALDIVYQVEVMQLIRKLVNEQGLTVIIIIHDINLASNFVMKLLR</sequence>
<keyword evidence="2" id="KW-0813">Transport</keyword>
<dbReference type="SUPFAM" id="SSF52540">
    <property type="entry name" value="P-loop containing nucleoside triphosphate hydrolases"/>
    <property type="match status" value="1"/>
</dbReference>
<keyword evidence="6" id="KW-0067">ATP-binding</keyword>
<accession>A0A378N3J6</accession>
<dbReference type="Gene3D" id="3.40.50.300">
    <property type="entry name" value="P-loop containing nucleotide triphosphate hydrolases"/>
    <property type="match status" value="1"/>
</dbReference>
<evidence type="ECO:0000313" key="6">
    <source>
        <dbReference type="EMBL" id="STY60548.1"/>
    </source>
</evidence>
<keyword evidence="3" id="KW-1003">Cell membrane</keyword>
<dbReference type="GO" id="GO:0006811">
    <property type="term" value="P:monoatomic ion transport"/>
    <property type="evidence" value="ECO:0007669"/>
    <property type="project" value="UniProtKB-KW"/>
</dbReference>
<evidence type="ECO:0000256" key="5">
    <source>
        <dbReference type="ARBA" id="ARBA00023136"/>
    </source>
</evidence>
<dbReference type="EMBL" id="UGPN01000002">
    <property type="protein sequence ID" value="STY60548.1"/>
    <property type="molecule type" value="Genomic_DNA"/>
</dbReference>
<dbReference type="PANTHER" id="PTHR42771">
    <property type="entry name" value="IRON(3+)-HYDROXAMATE IMPORT ATP-BINDING PROTEIN FHUC"/>
    <property type="match status" value="1"/>
</dbReference>
<dbReference type="PANTHER" id="PTHR42771:SF2">
    <property type="entry name" value="IRON(3+)-HYDROXAMATE IMPORT ATP-BINDING PROTEIN FHUC"/>
    <property type="match status" value="1"/>
</dbReference>
<dbReference type="EC" id="3.6.3.34" evidence="6"/>
<evidence type="ECO:0000313" key="7">
    <source>
        <dbReference type="Proteomes" id="UP000254802"/>
    </source>
</evidence>
<dbReference type="InterPro" id="IPR027417">
    <property type="entry name" value="P-loop_NTPase"/>
</dbReference>
<dbReference type="GO" id="GO:0016787">
    <property type="term" value="F:hydrolase activity"/>
    <property type="evidence" value="ECO:0007669"/>
    <property type="project" value="UniProtKB-KW"/>
</dbReference>
<name>A0A378N3J6_MANHA</name>
<protein>
    <submittedName>
        <fullName evidence="6">Iron(3+)-hydroxamate import ATP-binding protein FhuC</fullName>
        <ecNumber evidence="6">3.6.3.34</ecNumber>
    </submittedName>
</protein>
<reference evidence="6 7" key="1">
    <citation type="submission" date="2018-06" db="EMBL/GenBank/DDBJ databases">
        <authorList>
            <consortium name="Pathogen Informatics"/>
            <person name="Doyle S."/>
        </authorList>
    </citation>
    <scope>NUCLEOTIDE SEQUENCE [LARGE SCALE GENOMIC DNA]</scope>
    <source>
        <strain evidence="6 7">NCTC10638</strain>
    </source>
</reference>
<keyword evidence="5" id="KW-0472">Membrane</keyword>
<gene>
    <name evidence="6" type="primary">fhuC_1</name>
    <name evidence="6" type="ORF">NCTC10638_01753</name>
</gene>
<dbReference type="GO" id="GO:0005524">
    <property type="term" value="F:ATP binding"/>
    <property type="evidence" value="ECO:0007669"/>
    <property type="project" value="UniProtKB-KW"/>
</dbReference>
<proteinExistence type="predicted"/>
<organism evidence="6 7">
    <name type="scientific">Mannheimia haemolytica</name>
    <name type="common">Pasteurella haemolytica</name>
    <dbReference type="NCBI Taxonomy" id="75985"/>
    <lineage>
        <taxon>Bacteria</taxon>
        <taxon>Pseudomonadati</taxon>
        <taxon>Pseudomonadota</taxon>
        <taxon>Gammaproteobacteria</taxon>
        <taxon>Pasteurellales</taxon>
        <taxon>Pasteurellaceae</taxon>
        <taxon>Mannheimia</taxon>
    </lineage>
</organism>
<keyword evidence="4" id="KW-0406">Ion transport</keyword>
<dbReference type="Proteomes" id="UP000254802">
    <property type="component" value="Unassembled WGS sequence"/>
</dbReference>
<keyword evidence="6" id="KW-0547">Nucleotide-binding</keyword>
<dbReference type="InterPro" id="IPR051535">
    <property type="entry name" value="Siderophore_ABC-ATPase"/>
</dbReference>
<evidence type="ECO:0000256" key="2">
    <source>
        <dbReference type="ARBA" id="ARBA00022448"/>
    </source>
</evidence>
<dbReference type="GO" id="GO:0005886">
    <property type="term" value="C:plasma membrane"/>
    <property type="evidence" value="ECO:0007669"/>
    <property type="project" value="UniProtKB-SubCell"/>
</dbReference>
<evidence type="ECO:0000256" key="3">
    <source>
        <dbReference type="ARBA" id="ARBA00022475"/>
    </source>
</evidence>
<keyword evidence="6" id="KW-0378">Hydrolase</keyword>
<dbReference type="AlphaFoldDB" id="A0A378N3J6"/>
<evidence type="ECO:0000256" key="4">
    <source>
        <dbReference type="ARBA" id="ARBA00023065"/>
    </source>
</evidence>
<comment type="subcellular location">
    <subcellularLocation>
        <location evidence="1">Cell membrane</location>
        <topology evidence="1">Peripheral membrane protein</topology>
    </subcellularLocation>
</comment>
<evidence type="ECO:0000256" key="1">
    <source>
        <dbReference type="ARBA" id="ARBA00004202"/>
    </source>
</evidence>